<dbReference type="Gene3D" id="3.30.1120.10">
    <property type="match status" value="1"/>
</dbReference>
<evidence type="ECO:0000313" key="8">
    <source>
        <dbReference type="Proteomes" id="UP000324550"/>
    </source>
</evidence>
<keyword evidence="5" id="KW-0732">Signal</keyword>
<evidence type="ECO:0000256" key="1">
    <source>
        <dbReference type="ARBA" id="ARBA00008779"/>
    </source>
</evidence>
<evidence type="ECO:0000256" key="4">
    <source>
        <dbReference type="ARBA" id="ARBA00022837"/>
    </source>
</evidence>
<reference evidence="7 8" key="1">
    <citation type="submission" date="2019-08" db="EMBL/GenBank/DDBJ databases">
        <title>Formosa sediminis sp. nov., isolated from marine sediment.</title>
        <authorList>
            <person name="Cao W.R."/>
        </authorList>
    </citation>
    <scope>NUCLEOTIDE SEQUENCE [LARGE SCALE GENOMIC DNA]</scope>
    <source>
        <strain evidence="7 8">1494</strain>
    </source>
</reference>
<dbReference type="InterPro" id="IPR000917">
    <property type="entry name" value="Sulfatase_N"/>
</dbReference>
<dbReference type="RefSeq" id="WP_148457504.1">
    <property type="nucleotide sequence ID" value="NZ_VSFC01000062.1"/>
</dbReference>
<dbReference type="SUPFAM" id="SSF53649">
    <property type="entry name" value="Alkaline phosphatase-like"/>
    <property type="match status" value="1"/>
</dbReference>
<dbReference type="InterPro" id="IPR024607">
    <property type="entry name" value="Sulfatase_CS"/>
</dbReference>
<sequence>MNLKWSYTVLGILAIGLCLASCKEKTDSVETEQSKAIASTGEYDRTVLPIVRPKRPFYTELDVRDVKAPPRFEVKAPKGAPNVVIVLIDDMGFGVTNAFGGPIEMPTMDKLADNGLRYNRFHTTALCAPTRSALMTGYNHHSVNMGSITETATSFPGNDAIRPQSITPMPEVLLQNGYNTAMFGKCHGVPPWELSVSGPQTQWPAHSGFEKFYGFLGGETNQWAPLIYDGVTMMETPKDSDYHFTVDMTNQAISWVRFQQAMTPEKPFMMYYAPGATHAPHHTPQEWIDKNKGKFDAGWDVMRQETFERQKALGIIPQDAKLAPKPKDIKDWEDLTDKEKKLFSRQMEVYAGFAQQTDYEIGRLKEAIEDLGVMDNTVFIYIAGDNGTSAEGGMNGMFNEMTYFNQIPETVDDMLEHYDEWGSPSTYPHMAAGWAVALDAPFTWTKQVASDFGGTRNGMVIHYPKGITKTGEIREQFSHVNDIAPTVYEIVGVPAPKVVNGIKQNPIEGTSLVYTFNEKDAEEQHKVQYFEMFGNRGIYSDGWLARVIHKTPWGAKPLRTLQEDIWELYNEQEDFALTNNLADKHPEKLKELQELFMKEAEKYHVLPIDDRLFVRLTASAVGRPTLMDGRKQLILGEGMRGMAPDVFINTHNVSFSITADVEVDNNGNGVLVCQGGRFGGFSLYIKNGIPAFTYNFLGLESYTVKATEKLKSGKHKIVMDFKYDGGGPGKGGLATIIVDGNKSAENRIDKTQMTIFSVDDMADVGIDEGTQVADYGSSNKFNGKIKKVVIDVK</sequence>
<dbReference type="InterPro" id="IPR050738">
    <property type="entry name" value="Sulfatase"/>
</dbReference>
<dbReference type="Gene3D" id="3.40.720.10">
    <property type="entry name" value="Alkaline Phosphatase, subunit A"/>
    <property type="match status" value="1"/>
</dbReference>
<proteinExistence type="inferred from homology"/>
<evidence type="ECO:0000259" key="6">
    <source>
        <dbReference type="Pfam" id="PF00884"/>
    </source>
</evidence>
<dbReference type="PANTHER" id="PTHR42693">
    <property type="entry name" value="ARYLSULFATASE FAMILY MEMBER"/>
    <property type="match status" value="1"/>
</dbReference>
<dbReference type="GO" id="GO:0016787">
    <property type="term" value="F:hydrolase activity"/>
    <property type="evidence" value="ECO:0007669"/>
    <property type="project" value="UniProtKB-KW"/>
</dbReference>
<dbReference type="GO" id="GO:0046872">
    <property type="term" value="F:metal ion binding"/>
    <property type="evidence" value="ECO:0007669"/>
    <property type="project" value="UniProtKB-KW"/>
</dbReference>
<keyword evidence="4" id="KW-0106">Calcium</keyword>
<feature type="domain" description="Sulfatase N-terminal" evidence="6">
    <location>
        <begin position="81"/>
        <end position="493"/>
    </location>
</feature>
<evidence type="ECO:0000256" key="3">
    <source>
        <dbReference type="ARBA" id="ARBA00022801"/>
    </source>
</evidence>
<comment type="similarity">
    <text evidence="1">Belongs to the sulfatase family.</text>
</comment>
<feature type="chain" id="PRO_5022745097" evidence="5">
    <location>
        <begin position="21"/>
        <end position="793"/>
    </location>
</feature>
<comment type="caution">
    <text evidence="7">The sequence shown here is derived from an EMBL/GenBank/DDBJ whole genome shotgun (WGS) entry which is preliminary data.</text>
</comment>
<protein>
    <submittedName>
        <fullName evidence="7">Arylsulfatase</fullName>
    </submittedName>
</protein>
<keyword evidence="8" id="KW-1185">Reference proteome</keyword>
<organism evidence="7 8">
    <name type="scientific">Formosa maritima</name>
    <dbReference type="NCBI Taxonomy" id="2592046"/>
    <lineage>
        <taxon>Bacteria</taxon>
        <taxon>Pseudomonadati</taxon>
        <taxon>Bacteroidota</taxon>
        <taxon>Flavobacteriia</taxon>
        <taxon>Flavobacteriales</taxon>
        <taxon>Flavobacteriaceae</taxon>
        <taxon>Formosa</taxon>
    </lineage>
</organism>
<dbReference type="AlphaFoldDB" id="A0A5D0G140"/>
<gene>
    <name evidence="7" type="ORF">FVF61_14095</name>
</gene>
<keyword evidence="3" id="KW-0378">Hydrolase</keyword>
<keyword evidence="2" id="KW-0479">Metal-binding</keyword>
<feature type="signal peptide" evidence="5">
    <location>
        <begin position="1"/>
        <end position="20"/>
    </location>
</feature>
<dbReference type="InterPro" id="IPR017850">
    <property type="entry name" value="Alkaline_phosphatase_core_sf"/>
</dbReference>
<name>A0A5D0G140_9FLAO</name>
<dbReference type="PROSITE" id="PS00523">
    <property type="entry name" value="SULFATASE_1"/>
    <property type="match status" value="1"/>
</dbReference>
<evidence type="ECO:0000256" key="2">
    <source>
        <dbReference type="ARBA" id="ARBA00022723"/>
    </source>
</evidence>
<dbReference type="CDD" id="cd16025">
    <property type="entry name" value="PAS_like"/>
    <property type="match status" value="1"/>
</dbReference>
<dbReference type="Proteomes" id="UP000324550">
    <property type="component" value="Unassembled WGS sequence"/>
</dbReference>
<dbReference type="EMBL" id="VSFC01000062">
    <property type="protein sequence ID" value="TYA52464.1"/>
    <property type="molecule type" value="Genomic_DNA"/>
</dbReference>
<dbReference type="PANTHER" id="PTHR42693:SF43">
    <property type="entry name" value="BLL2667 PROTEIN"/>
    <property type="match status" value="1"/>
</dbReference>
<accession>A0A5D0G140</accession>
<evidence type="ECO:0000256" key="5">
    <source>
        <dbReference type="SAM" id="SignalP"/>
    </source>
</evidence>
<dbReference type="OrthoDB" id="9803751at2"/>
<evidence type="ECO:0000313" key="7">
    <source>
        <dbReference type="EMBL" id="TYA52464.1"/>
    </source>
</evidence>
<dbReference type="Pfam" id="PF00884">
    <property type="entry name" value="Sulfatase"/>
    <property type="match status" value="1"/>
</dbReference>